<keyword evidence="4" id="KW-1185">Reference proteome</keyword>
<dbReference type="Proteomes" id="UP000230066">
    <property type="component" value="Unassembled WGS sequence"/>
</dbReference>
<sequence length="905" mass="104523">MMAEVTVLDVKRPLEFDWVEPEEKRAPPNYLLDTEIFYKLRGNSFVQAEPTELHFHITAKEENDTASYKKRLWLINVADRSTRVNFVPPETKWFRLFYSVPKPFVPGSRIACTVIFRPDEARFYEDAIRVHTEDKGNHLLIPLYGYPIAQGLDFPEFIRLPPVPLGQSLTHCIPLKCKAKVDFQYVVKKQKAHPNFEISPTKGFLRNGETSDIQIRFTPTDYTTCRIDLELNVSQINFQPKRCSIIGWCQPGLNAQLRMQQFAEQHGTASTDAALFSLHPLDRARQSKIQRDLRKSTDRLKPVKDKDEKQRSQTEREISCPHHVAQLLYDDYRSAVRENSTYKRRQQKVLEFEALIRQDAIEERRNQVRWHAKLGQQPIATERRAQIRAEWERAWQHHLDQCSDLENMLRKPNLNRIELIQSNKLDETGQQRPHRPANISINVELKPTFRTQRLLTDGWTKRWDLLNRFRHVTAKLIIRHRMMSRLKMIRKVIAAETLKTAHGSSTEDVPIPEDISDIIGHMLPHKPLGLMDREIPRCWTEQSTLITLDANEMQSASDYEPKQTAFDAIEMTTNVVVPPQNWPVFDLSPPWEWKLNGCEAFDPLEARDLAVLISEPASLDVHWVVSFLESRLDLGQREQKSTVLEDQLIYITSTDKRFPIGDPMSLNGNILKPAKAGHFTEFPGIAPPMTVLASPQDYPDRVRMYVEDIMQMPDVLKESKQLRDPRIMEKIDDLKSMRTLLERRNTATVLTEWTTSSAIYEPLVPVCPYSALEEEHSRDNGVLFPEVCIVENQLCDYRGGMDGAENSVAQVMEEFIARFPESAATLRPWIPSQNSVLAEKDQFEKIERQMLAKETTEPGYLENHNAKELFEEDPAYSTFKQMASDMQEDIMSLCTGSTSGQPLPG</sequence>
<protein>
    <submittedName>
        <fullName evidence="3">Primary ciliary dyskinesia protein 1</fullName>
    </submittedName>
</protein>
<organism evidence="3 4">
    <name type="scientific">Fasciola hepatica</name>
    <name type="common">Liver fluke</name>
    <dbReference type="NCBI Taxonomy" id="6192"/>
    <lineage>
        <taxon>Eukaryota</taxon>
        <taxon>Metazoa</taxon>
        <taxon>Spiralia</taxon>
        <taxon>Lophotrochozoa</taxon>
        <taxon>Platyhelminthes</taxon>
        <taxon>Trematoda</taxon>
        <taxon>Digenea</taxon>
        <taxon>Plagiorchiida</taxon>
        <taxon>Echinostomata</taxon>
        <taxon>Echinostomatoidea</taxon>
        <taxon>Fasciolidae</taxon>
        <taxon>Fasciola</taxon>
    </lineage>
</organism>
<dbReference type="EMBL" id="JXXN02002001">
    <property type="protein sequence ID" value="THD23689.1"/>
    <property type="molecule type" value="Genomic_DNA"/>
</dbReference>
<proteinExistence type="predicted"/>
<feature type="region of interest" description="Disordered" evidence="1">
    <location>
        <begin position="287"/>
        <end position="317"/>
    </location>
</feature>
<dbReference type="GO" id="GO:0003341">
    <property type="term" value="P:cilium movement"/>
    <property type="evidence" value="ECO:0007669"/>
    <property type="project" value="InterPro"/>
</dbReference>
<evidence type="ECO:0000313" key="3">
    <source>
        <dbReference type="EMBL" id="THD23689.1"/>
    </source>
</evidence>
<dbReference type="InterPro" id="IPR054089">
    <property type="entry name" value="Cep192-like_D3"/>
</dbReference>
<dbReference type="Pfam" id="PF22067">
    <property type="entry name" value="Cep192_D3"/>
    <property type="match status" value="1"/>
</dbReference>
<gene>
    <name evidence="3" type="ORF">D915_005456</name>
</gene>
<name>A0A4E0R5C3_FASHE</name>
<accession>A0A4E0R5C3</accession>
<dbReference type="InterPro" id="IPR013783">
    <property type="entry name" value="Ig-like_fold"/>
</dbReference>
<dbReference type="PANTHER" id="PTHR46500:SF1">
    <property type="entry name" value="CILIA- AND FLAGELLA-ASSOCIATED PROTEIN 221"/>
    <property type="match status" value="1"/>
</dbReference>
<reference evidence="3" key="1">
    <citation type="submission" date="2019-03" db="EMBL/GenBank/DDBJ databases">
        <title>Improved annotation for the trematode Fasciola hepatica.</title>
        <authorList>
            <person name="Choi Y.-J."/>
            <person name="Martin J."/>
            <person name="Mitreva M."/>
        </authorList>
    </citation>
    <scope>NUCLEOTIDE SEQUENCE [LARGE SCALE GENOMIC DNA]</scope>
</reference>
<dbReference type="GO" id="GO:0044458">
    <property type="term" value="P:motile cilium assembly"/>
    <property type="evidence" value="ECO:0007669"/>
    <property type="project" value="TreeGrafter"/>
</dbReference>
<dbReference type="AlphaFoldDB" id="A0A4E0R5C3"/>
<dbReference type="PANTHER" id="PTHR46500">
    <property type="entry name" value="CILIA- AND FLAGELLA-ASSOCIATED PROTEIN 221"/>
    <property type="match status" value="1"/>
</dbReference>
<comment type="caution">
    <text evidence="3">The sequence shown here is derived from an EMBL/GenBank/DDBJ whole genome shotgun (WGS) entry which is preliminary data.</text>
</comment>
<dbReference type="GO" id="GO:0097729">
    <property type="term" value="C:9+2 motile cilium"/>
    <property type="evidence" value="ECO:0007669"/>
    <property type="project" value="TreeGrafter"/>
</dbReference>
<dbReference type="Gene3D" id="2.60.40.10">
    <property type="entry name" value="Immunoglobulins"/>
    <property type="match status" value="1"/>
</dbReference>
<evidence type="ECO:0000259" key="2">
    <source>
        <dbReference type="Pfam" id="PF22067"/>
    </source>
</evidence>
<evidence type="ECO:0000313" key="4">
    <source>
        <dbReference type="Proteomes" id="UP000230066"/>
    </source>
</evidence>
<evidence type="ECO:0000256" key="1">
    <source>
        <dbReference type="SAM" id="MobiDB-lite"/>
    </source>
</evidence>
<dbReference type="InterPro" id="IPR029676">
    <property type="entry name" value="CFAP221"/>
</dbReference>
<feature type="domain" description="Cep192-like" evidence="2">
    <location>
        <begin position="162"/>
        <end position="229"/>
    </location>
</feature>